<dbReference type="GO" id="GO:0051015">
    <property type="term" value="F:actin filament binding"/>
    <property type="evidence" value="ECO:0007669"/>
    <property type="project" value="TreeGrafter"/>
</dbReference>
<evidence type="ECO:0000313" key="3">
    <source>
        <dbReference type="EMBL" id="EEB19618.1"/>
    </source>
</evidence>
<protein>
    <submittedName>
        <fullName evidence="3 4">Fh1/fh2 domains-containing protein, putative</fullName>
    </submittedName>
</protein>
<feature type="compositionally biased region" description="Polar residues" evidence="1">
    <location>
        <begin position="393"/>
        <end position="412"/>
    </location>
</feature>
<dbReference type="AlphaFoldDB" id="E0W1N6"/>
<dbReference type="RefSeq" id="XP_002432356.1">
    <property type="nucleotide sequence ID" value="XM_002432311.1"/>
</dbReference>
<dbReference type="EMBL" id="DS235873">
    <property type="protein sequence ID" value="EEB19618.1"/>
    <property type="molecule type" value="Genomic_DNA"/>
</dbReference>
<feature type="compositionally biased region" description="Polar residues" evidence="1">
    <location>
        <begin position="1252"/>
        <end position="1261"/>
    </location>
</feature>
<feature type="region of interest" description="Disordered" evidence="1">
    <location>
        <begin position="288"/>
        <end position="421"/>
    </location>
</feature>
<dbReference type="InParanoid" id="E0W1N6"/>
<dbReference type="CTD" id="8232365"/>
<dbReference type="STRING" id="121224.E0W1N6"/>
<dbReference type="PANTHER" id="PTHR45920">
    <property type="entry name" value="FORMIN HOMOLOGY 2 DOMAIN CONTAINING, ISOFORM I"/>
    <property type="match status" value="1"/>
</dbReference>
<keyword evidence="5" id="KW-1185">Reference proteome</keyword>
<feature type="region of interest" description="Disordered" evidence="1">
    <location>
        <begin position="456"/>
        <end position="481"/>
    </location>
</feature>
<reference evidence="4" key="3">
    <citation type="submission" date="2021-02" db="UniProtKB">
        <authorList>
            <consortium name="EnsemblMetazoa"/>
        </authorList>
    </citation>
    <scope>IDENTIFICATION</scope>
    <source>
        <strain evidence="4">USDA</strain>
    </source>
</reference>
<proteinExistence type="predicted"/>
<feature type="region of interest" description="Disordered" evidence="1">
    <location>
        <begin position="1"/>
        <end position="20"/>
    </location>
</feature>
<dbReference type="Pfam" id="PF02181">
    <property type="entry name" value="FH2"/>
    <property type="match status" value="1"/>
</dbReference>
<feature type="compositionally biased region" description="Polar residues" evidence="1">
    <location>
        <begin position="506"/>
        <end position="523"/>
    </location>
</feature>
<dbReference type="eggNOG" id="KOG1925">
    <property type="taxonomic scope" value="Eukaryota"/>
</dbReference>
<dbReference type="PROSITE" id="PS51444">
    <property type="entry name" value="FH2"/>
    <property type="match status" value="1"/>
</dbReference>
<dbReference type="FunCoup" id="E0W1N6">
    <property type="interactions" value="210"/>
</dbReference>
<reference evidence="3" key="1">
    <citation type="submission" date="2007-04" db="EMBL/GenBank/DDBJ databases">
        <title>Annotation of Pediculus humanus corporis strain USDA.</title>
        <authorList>
            <person name="Kirkness E."/>
            <person name="Hannick L."/>
            <person name="Hass B."/>
            <person name="Bruggner R."/>
            <person name="Lawson D."/>
            <person name="Bidwell S."/>
            <person name="Joardar V."/>
            <person name="Caler E."/>
            <person name="Walenz B."/>
            <person name="Inman J."/>
            <person name="Schobel S."/>
            <person name="Galinsky K."/>
            <person name="Amedeo P."/>
            <person name="Strausberg R."/>
        </authorList>
    </citation>
    <scope>NUCLEOTIDE SEQUENCE</scope>
    <source>
        <strain evidence="3">USDA</strain>
    </source>
</reference>
<sequence length="1277" mass="143811">MSWKYSSCLPRDNLSSRDSKFGMLNAKSSNFDRRSVWSSSLTGDNSKFLRGKGETTDHGPVWSRTNDNQASVQRLKERYNGTDDIGRDVKTIKRTETKELPVTKSGKFYGRSYTSLNIDEKPSETNSSYSKFRRKLNDKSPADLDLGKQHTYESKFNINLQSPTSPMKSSLYSSDSKLPLKKYATDFSPTSLENSSRGDEIKINNNNNKSKNHQENLVTVVTRGTSPTPTVSTVYLRSKRFDYGLEKTISRPLKKPEMVNKEVQTDREDFSISKYSLLCDNVRTKPKTSYVDKYSPSTLYTPKYSTRNTYGTDVKKEYGSNTLGETNLNAAKRSVSREEQSDVPTTPDSPNKIALGRPPSILKTPTGSFIRDPDSKLTVRRSPPSSFRSSSFMTDNNSSKTDLQSKSPTSPKSPIATPLQCKITHTEPVMSVNKVINENHPPPINIVNCSDMHAIDVSSASESSEEEEESSSDESDNQTTSCTPMMAAKKSISNFLQNIPHALRQSQSRSNLYAKSNNPSTQKSKFHRISSGEKPWWLDNNNDRVPDGVIVRMPSVRSVPNTSVPEFQGSKSPTSKNFSLMSTLTNGNSWPNEETSKSSEFLTCQQKTKSKDSLCGSRTDVTDNNNNNNNYDQLSSPIPNNNHFTNNNININNNNNFLNENDLHSPMKFNLQISRECSVIDVAQQNGLVSPFDDKNILDPGGLAGLVSRAKNDLNKLDVKKSSSREMSPIIIDPKSEVDLYWEEIAESVNRPLRLCDLDFTDLNSDDETDILGSFKMNGDVPPPPPPMLILPVLPAMMMPTNMPAAPPVSTNNQPFVRNNVKAPAPPPAPQTLKNKKTVKLFWKEVKDDFGTMLKTKGQNVGGSIWDELSPVKVDTQKLEHLFESRAKDLTSKKSSGQNNAKEIIVLDPKRSNAINIGMTKLPPPRAIKTAILKMDSTVVNKEGIEKVLTMLPTEEERIRIQEAQNLNPDIPLGSAEQFLLTLASISQLEARLRLWAFKLDFEISEKEICEPLMDLKQGMEILRTNKTFRGILSTLLSIGNFLNGYDVKGFQIEYLSKVPEVKDTVHKHSLLHHLCIIVMEKFPDSTDLYSEIGAVTRASKVDFDEIALNIKKLEEDCKLSWSYLKMIAKHEGHTAMKVKMSDFLADCAERIIILGKVHKKIMNRFNKFAYWLGVPLNRISTTRPHEIFKIVSEFALEFRTTRDRVLQHIKKINREKSRTKIHASNDTNDMNGRKMNSKEAKDDEKLKQLLGTDTTYSDYSNAPRWRRQKKQSSELP</sequence>
<feature type="compositionally biased region" description="Polar residues" evidence="1">
    <location>
        <begin position="319"/>
        <end position="329"/>
    </location>
</feature>
<reference evidence="3" key="2">
    <citation type="submission" date="2007-04" db="EMBL/GenBank/DDBJ databases">
        <title>The genome of the human body louse.</title>
        <authorList>
            <consortium name="The Human Body Louse Genome Consortium"/>
            <person name="Kirkness E."/>
            <person name="Walenz B."/>
            <person name="Hass B."/>
            <person name="Bruggner R."/>
            <person name="Strausberg R."/>
        </authorList>
    </citation>
    <scope>NUCLEOTIDE SEQUENCE</scope>
    <source>
        <strain evidence="3">USDA</strain>
    </source>
</reference>
<organism>
    <name type="scientific">Pediculus humanus subsp. corporis</name>
    <name type="common">Body louse</name>
    <dbReference type="NCBI Taxonomy" id="121224"/>
    <lineage>
        <taxon>Eukaryota</taxon>
        <taxon>Metazoa</taxon>
        <taxon>Ecdysozoa</taxon>
        <taxon>Arthropoda</taxon>
        <taxon>Hexapoda</taxon>
        <taxon>Insecta</taxon>
        <taxon>Pterygota</taxon>
        <taxon>Neoptera</taxon>
        <taxon>Paraneoptera</taxon>
        <taxon>Psocodea</taxon>
        <taxon>Troctomorpha</taxon>
        <taxon>Phthiraptera</taxon>
        <taxon>Anoplura</taxon>
        <taxon>Pediculidae</taxon>
        <taxon>Pediculus</taxon>
    </lineage>
</organism>
<evidence type="ECO:0000259" key="2">
    <source>
        <dbReference type="PROSITE" id="PS51444"/>
    </source>
</evidence>
<dbReference type="GeneID" id="8232365"/>
<feature type="region of interest" description="Disordered" evidence="1">
    <location>
        <begin position="189"/>
        <end position="211"/>
    </location>
</feature>
<dbReference type="GO" id="GO:0030866">
    <property type="term" value="P:cortical actin cytoskeleton organization"/>
    <property type="evidence" value="ECO:0007669"/>
    <property type="project" value="TreeGrafter"/>
</dbReference>
<dbReference type="KEGG" id="phu:Phum_PHUM581370"/>
<feature type="region of interest" description="Disordered" evidence="1">
    <location>
        <begin position="506"/>
        <end position="529"/>
    </location>
</feature>
<dbReference type="Gene3D" id="1.20.58.2220">
    <property type="entry name" value="Formin, FH2 domain"/>
    <property type="match status" value="1"/>
</dbReference>
<feature type="compositionally biased region" description="Polar residues" evidence="1">
    <location>
        <begin position="295"/>
        <end position="311"/>
    </location>
</feature>
<evidence type="ECO:0000256" key="1">
    <source>
        <dbReference type="SAM" id="MobiDB-lite"/>
    </source>
</evidence>
<dbReference type="InterPro" id="IPR042201">
    <property type="entry name" value="FH2_Formin_sf"/>
</dbReference>
<gene>
    <name evidence="4" type="primary">8232365</name>
    <name evidence="3" type="ORF">Phum_PHUM581370</name>
</gene>
<dbReference type="EMBL" id="AAZO01007077">
    <property type="status" value="NOT_ANNOTATED_CDS"/>
    <property type="molecule type" value="Genomic_DNA"/>
</dbReference>
<dbReference type="Proteomes" id="UP000009046">
    <property type="component" value="Unassembled WGS sequence"/>
</dbReference>
<dbReference type="OrthoDB" id="9806920at2759"/>
<feature type="compositionally biased region" description="Low complexity" evidence="1">
    <location>
        <begin position="380"/>
        <end position="392"/>
    </location>
</feature>
<dbReference type="SUPFAM" id="SSF101447">
    <property type="entry name" value="Formin homology 2 domain (FH2 domain)"/>
    <property type="match status" value="1"/>
</dbReference>
<feature type="compositionally biased region" description="Basic and acidic residues" evidence="1">
    <location>
        <begin position="1237"/>
        <end position="1248"/>
    </location>
</feature>
<accession>E0W1N6</accession>
<dbReference type="EnsemblMetazoa" id="PHUM581370-RA">
    <property type="protein sequence ID" value="PHUM581370-PA"/>
    <property type="gene ID" value="PHUM581370"/>
</dbReference>
<dbReference type="VEuPathDB" id="VectorBase:PHUM581370"/>
<dbReference type="InterPro" id="IPR015425">
    <property type="entry name" value="FH2_Formin"/>
</dbReference>
<dbReference type="GO" id="GO:0005737">
    <property type="term" value="C:cytoplasm"/>
    <property type="evidence" value="ECO:0007669"/>
    <property type="project" value="TreeGrafter"/>
</dbReference>
<evidence type="ECO:0000313" key="4">
    <source>
        <dbReference type="EnsemblMetazoa" id="PHUM581370-PA"/>
    </source>
</evidence>
<feature type="domain" description="FH2" evidence="2">
    <location>
        <begin position="828"/>
        <end position="1225"/>
    </location>
</feature>
<dbReference type="SMART" id="SM00498">
    <property type="entry name" value="FH2"/>
    <property type="match status" value="1"/>
</dbReference>
<dbReference type="HOGENOM" id="CLU_263445_0_0_1"/>
<name>E0W1N6_PEDHC</name>
<dbReference type="PANTHER" id="PTHR45920:SF4">
    <property type="entry name" value="FORMIN HOMOLOGY 2 DOMAIN CONTAINING, ISOFORM I"/>
    <property type="match status" value="1"/>
</dbReference>
<feature type="region of interest" description="Disordered" evidence="1">
    <location>
        <begin position="1217"/>
        <end position="1277"/>
    </location>
</feature>
<feature type="compositionally biased region" description="Acidic residues" evidence="1">
    <location>
        <begin position="463"/>
        <end position="476"/>
    </location>
</feature>
<evidence type="ECO:0000313" key="5">
    <source>
        <dbReference type="Proteomes" id="UP000009046"/>
    </source>
</evidence>
<dbReference type="GO" id="GO:0005856">
    <property type="term" value="C:cytoskeleton"/>
    <property type="evidence" value="ECO:0007669"/>
    <property type="project" value="TreeGrafter"/>
</dbReference>